<protein>
    <recommendedName>
        <fullName evidence="1">Vacuolar ATPase assembly protein VMA22</fullName>
    </recommendedName>
</protein>
<dbReference type="GeneID" id="28939932"/>
<dbReference type="Proteomes" id="UP000053447">
    <property type="component" value="Unassembled WGS sequence"/>
</dbReference>
<proteinExistence type="predicted"/>
<dbReference type="VEuPathDB" id="FungiDB:T551_01414"/>
<dbReference type="PANTHER" id="PTHR31996">
    <property type="entry name" value="COILED-COIL DOMAIN-CONTAINING PROTEIN 115"/>
    <property type="match status" value="1"/>
</dbReference>
<dbReference type="Pfam" id="PF21730">
    <property type="entry name" value="Vma22_CCDC115"/>
    <property type="match status" value="1"/>
</dbReference>
<evidence type="ECO:0000256" key="1">
    <source>
        <dbReference type="ARBA" id="ARBA00093634"/>
    </source>
</evidence>
<keyword evidence="3" id="KW-1185">Reference proteome</keyword>
<dbReference type="GO" id="GO:0070072">
    <property type="term" value="P:vacuolar proton-transporting V-type ATPase complex assembly"/>
    <property type="evidence" value="ECO:0007669"/>
    <property type="project" value="InterPro"/>
</dbReference>
<reference evidence="3" key="1">
    <citation type="journal article" date="2016" name="Nat. Commun.">
        <title>Genome analysis of three Pneumocystis species reveals adaptation mechanisms to life exclusively in mammalian hosts.</title>
        <authorList>
            <person name="Ma L."/>
            <person name="Chen Z."/>
            <person name="Huang D.W."/>
            <person name="Kutty G."/>
            <person name="Ishihara M."/>
            <person name="Wang H."/>
            <person name="Abouelleil A."/>
            <person name="Bishop L."/>
            <person name="Davey E."/>
            <person name="Deng R."/>
            <person name="Deng X."/>
            <person name="Fan L."/>
            <person name="Fantoni G."/>
            <person name="Fitzgerald M."/>
            <person name="Gogineni E."/>
            <person name="Goldberg J.M."/>
            <person name="Handley G."/>
            <person name="Hu X."/>
            <person name="Huber C."/>
            <person name="Jiao X."/>
            <person name="Jones K."/>
            <person name="Levin J.Z."/>
            <person name="Liu Y."/>
            <person name="Macdonald P."/>
            <person name="Melnikov A."/>
            <person name="Raley C."/>
            <person name="Sassi M."/>
            <person name="Sherman B.T."/>
            <person name="Song X."/>
            <person name="Sykes S."/>
            <person name="Tran B."/>
            <person name="Walsh L."/>
            <person name="Xia Y."/>
            <person name="Yang J."/>
            <person name="Young S."/>
            <person name="Zeng Q."/>
            <person name="Zheng X."/>
            <person name="Stephens R."/>
            <person name="Nusbaum C."/>
            <person name="Birren B.W."/>
            <person name="Azadi P."/>
            <person name="Lempicki R.A."/>
            <person name="Cuomo C.A."/>
            <person name="Kovacs J.A."/>
        </authorList>
    </citation>
    <scope>NUCLEOTIDE SEQUENCE [LARGE SCALE GENOMIC DNA]</scope>
    <source>
        <strain evidence="3">RU7</strain>
    </source>
</reference>
<dbReference type="PANTHER" id="PTHR31996:SF2">
    <property type="entry name" value="COILED-COIL DOMAIN-CONTAINING PROTEIN 115"/>
    <property type="match status" value="1"/>
</dbReference>
<dbReference type="AlphaFoldDB" id="A0A0W4ZSK6"/>
<evidence type="ECO:0000313" key="2">
    <source>
        <dbReference type="EMBL" id="KTW31342.1"/>
    </source>
</evidence>
<accession>A0A0W4ZSK6</accession>
<dbReference type="GO" id="GO:0051082">
    <property type="term" value="F:unfolded protein binding"/>
    <property type="evidence" value="ECO:0007669"/>
    <property type="project" value="TreeGrafter"/>
</dbReference>
<dbReference type="GO" id="GO:1990871">
    <property type="term" value="C:Vma12-Vma22 assembly complex"/>
    <property type="evidence" value="ECO:0007669"/>
    <property type="project" value="TreeGrafter"/>
</dbReference>
<comment type="caution">
    <text evidence="2">The sequence shown here is derived from an EMBL/GenBank/DDBJ whole genome shotgun (WGS) entry which is preliminary data.</text>
</comment>
<dbReference type="STRING" id="1408657.A0A0W4ZSK6"/>
<evidence type="ECO:0000313" key="3">
    <source>
        <dbReference type="Proteomes" id="UP000053447"/>
    </source>
</evidence>
<gene>
    <name evidence="2" type="ORF">T551_01414</name>
</gene>
<organism evidence="2 3">
    <name type="scientific">Pneumocystis jirovecii (strain RU7)</name>
    <name type="common">Human pneumocystis pneumonia agent</name>
    <dbReference type="NCBI Taxonomy" id="1408657"/>
    <lineage>
        <taxon>Eukaryota</taxon>
        <taxon>Fungi</taxon>
        <taxon>Dikarya</taxon>
        <taxon>Ascomycota</taxon>
        <taxon>Taphrinomycotina</taxon>
        <taxon>Pneumocystomycetes</taxon>
        <taxon>Pneumocystaceae</taxon>
        <taxon>Pneumocystis</taxon>
    </lineage>
</organism>
<dbReference type="OrthoDB" id="408631at2759"/>
<dbReference type="InterPro" id="IPR040357">
    <property type="entry name" value="Vma22/CCDC115"/>
</dbReference>
<sequence length="154" mass="18042">MNCKKNIEYLDNTLIQYFSFIDDYISAVSRLSSALKQGYFSIARANYLDLYVRGRFALLHGYNRPMNALYYVDLNSEFKLIRNDLVSVSTTKGKVSEKVFKDPLDWFGILVPNELREVQKHFQDGLKEVAHMAHLRVVLNKLEKDIILYRKEIL</sequence>
<dbReference type="EMBL" id="LFWA01000005">
    <property type="protein sequence ID" value="KTW31342.1"/>
    <property type="molecule type" value="Genomic_DNA"/>
</dbReference>
<name>A0A0W4ZSK6_PNEJ7</name>
<dbReference type="RefSeq" id="XP_018230332.1">
    <property type="nucleotide sequence ID" value="XM_018373677.1"/>
</dbReference>